<accession>A0A8S3UU41</accession>
<feature type="domain" description="Transposable element P transposase-like GTP-binding insertion" evidence="1">
    <location>
        <begin position="90"/>
        <end position="198"/>
    </location>
</feature>
<dbReference type="InterPro" id="IPR048366">
    <property type="entry name" value="TNP-like_GBD"/>
</dbReference>
<reference evidence="3" key="1">
    <citation type="submission" date="2021-03" db="EMBL/GenBank/DDBJ databases">
        <authorList>
            <person name="Bekaert M."/>
        </authorList>
    </citation>
    <scope>NUCLEOTIDE SEQUENCE</scope>
</reference>
<dbReference type="AlphaFoldDB" id="A0A8S3UU41"/>
<dbReference type="InterPro" id="IPR048367">
    <property type="entry name" value="TNP-like_RNaseH_C"/>
</dbReference>
<evidence type="ECO:0000313" key="3">
    <source>
        <dbReference type="EMBL" id="CAG2244667.1"/>
    </source>
</evidence>
<gene>
    <name evidence="3" type="ORF">MEDL_56735</name>
</gene>
<dbReference type="Proteomes" id="UP000683360">
    <property type="component" value="Unassembled WGS sequence"/>
</dbReference>
<evidence type="ECO:0000259" key="1">
    <source>
        <dbReference type="Pfam" id="PF21788"/>
    </source>
</evidence>
<proteinExistence type="predicted"/>
<keyword evidence="4" id="KW-1185">Reference proteome</keyword>
<dbReference type="Pfam" id="PF21788">
    <property type="entry name" value="TNP-like_GBD"/>
    <property type="match status" value="1"/>
</dbReference>
<dbReference type="EC" id="2.7.7.-" evidence="3"/>
<comment type="caution">
    <text evidence="3">The sequence shown here is derived from an EMBL/GenBank/DDBJ whole genome shotgun (WGS) entry which is preliminary data.</text>
</comment>
<organism evidence="3 4">
    <name type="scientific">Mytilus edulis</name>
    <name type="common">Blue mussel</name>
    <dbReference type="NCBI Taxonomy" id="6550"/>
    <lineage>
        <taxon>Eukaryota</taxon>
        <taxon>Metazoa</taxon>
        <taxon>Spiralia</taxon>
        <taxon>Lophotrochozoa</taxon>
        <taxon>Mollusca</taxon>
        <taxon>Bivalvia</taxon>
        <taxon>Autobranchia</taxon>
        <taxon>Pteriomorphia</taxon>
        <taxon>Mytilida</taxon>
        <taxon>Mytiloidea</taxon>
        <taxon>Mytilidae</taxon>
        <taxon>Mytilinae</taxon>
        <taxon>Mytilus</taxon>
    </lineage>
</organism>
<keyword evidence="3" id="KW-0548">Nucleotidyltransferase</keyword>
<feature type="domain" description="Transposable element P transposase-like RNase H C-terminal" evidence="2">
    <location>
        <begin position="219"/>
        <end position="249"/>
    </location>
</feature>
<name>A0A8S3UU41_MYTED</name>
<dbReference type="OrthoDB" id="10063305at2759"/>
<sequence length="293" mass="33662">MIRGIFSRIECVVAHYPCKGFSSDQLFVSIWEGVGLLEGYCFKVRALICDGATPNRKLYRYHGKGQDICHRTVNPFNRKRNLYFICDTPHLLKTTRNNFENSGWNNKTRNLHFNGLPIKWSQIVRLVEDDIHGMGLRLLPKLTYEHIHLTPTLRMRVKLAVQVLSSSVAAALQLQNRAETKSTETFTRMFDQFFDLKSCVMLGKEMLSLPGVHFLLSEKFNQDPMEQYLSKQRGMGGFCDNPTVRQFQHNALRLQVSGAPSVLVASRGNCQVFHNGQFNASTLQTLRRKHNRQ</sequence>
<dbReference type="EMBL" id="CAJPWZ010002745">
    <property type="protein sequence ID" value="CAG2244667.1"/>
    <property type="molecule type" value="Genomic_DNA"/>
</dbReference>
<keyword evidence="3" id="KW-0808">Transferase</keyword>
<evidence type="ECO:0000259" key="2">
    <source>
        <dbReference type="Pfam" id="PF21789"/>
    </source>
</evidence>
<dbReference type="Pfam" id="PF21789">
    <property type="entry name" value="TNP-like_RNaseH_C"/>
    <property type="match status" value="1"/>
</dbReference>
<dbReference type="GO" id="GO:0016779">
    <property type="term" value="F:nucleotidyltransferase activity"/>
    <property type="evidence" value="ECO:0007669"/>
    <property type="project" value="UniProtKB-KW"/>
</dbReference>
<evidence type="ECO:0000313" key="4">
    <source>
        <dbReference type="Proteomes" id="UP000683360"/>
    </source>
</evidence>
<protein>
    <submittedName>
        <fullName evidence="3">THAP9</fullName>
        <ecNumber evidence="3">2.7.7.-</ecNumber>
    </submittedName>
</protein>